<dbReference type="AlphaFoldDB" id="A0AAV4UIK4"/>
<sequence length="90" mass="10435">MLQNHPKLVSLGNTDSSWAAHHIHATCKMDTEPRFGLKECFWGFTKHVEEFNRNQIVCTRQYPKILKSFAVLFPLLKRLHITITKIALST</sequence>
<comment type="caution">
    <text evidence="1">The sequence shown here is derived from an EMBL/GenBank/DDBJ whole genome shotgun (WGS) entry which is preliminary data.</text>
</comment>
<organism evidence="1 2">
    <name type="scientific">Caerostris extrusa</name>
    <name type="common">Bark spider</name>
    <name type="synonym">Caerostris bankana</name>
    <dbReference type="NCBI Taxonomy" id="172846"/>
    <lineage>
        <taxon>Eukaryota</taxon>
        <taxon>Metazoa</taxon>
        <taxon>Ecdysozoa</taxon>
        <taxon>Arthropoda</taxon>
        <taxon>Chelicerata</taxon>
        <taxon>Arachnida</taxon>
        <taxon>Araneae</taxon>
        <taxon>Araneomorphae</taxon>
        <taxon>Entelegynae</taxon>
        <taxon>Araneoidea</taxon>
        <taxon>Araneidae</taxon>
        <taxon>Caerostris</taxon>
    </lineage>
</organism>
<evidence type="ECO:0000313" key="1">
    <source>
        <dbReference type="EMBL" id="GIY57608.1"/>
    </source>
</evidence>
<evidence type="ECO:0000313" key="2">
    <source>
        <dbReference type="Proteomes" id="UP001054945"/>
    </source>
</evidence>
<reference evidence="1 2" key="1">
    <citation type="submission" date="2021-06" db="EMBL/GenBank/DDBJ databases">
        <title>Caerostris extrusa draft genome.</title>
        <authorList>
            <person name="Kono N."/>
            <person name="Arakawa K."/>
        </authorList>
    </citation>
    <scope>NUCLEOTIDE SEQUENCE [LARGE SCALE GENOMIC DNA]</scope>
</reference>
<proteinExistence type="predicted"/>
<protein>
    <submittedName>
        <fullName evidence="1">Uncharacterized protein</fullName>
    </submittedName>
</protein>
<accession>A0AAV4UIK4</accession>
<dbReference type="EMBL" id="BPLR01012930">
    <property type="protein sequence ID" value="GIY57608.1"/>
    <property type="molecule type" value="Genomic_DNA"/>
</dbReference>
<dbReference type="Proteomes" id="UP001054945">
    <property type="component" value="Unassembled WGS sequence"/>
</dbReference>
<gene>
    <name evidence="1" type="ORF">CEXT_700581</name>
</gene>
<name>A0AAV4UIK4_CAEEX</name>
<keyword evidence="2" id="KW-1185">Reference proteome</keyword>